<evidence type="ECO:0000313" key="3">
    <source>
        <dbReference type="Proteomes" id="UP000198358"/>
    </source>
</evidence>
<evidence type="ECO:0000256" key="1">
    <source>
        <dbReference type="SAM" id="Phobius"/>
    </source>
</evidence>
<proteinExistence type="predicted"/>
<evidence type="ECO:0000313" key="2">
    <source>
        <dbReference type="EMBL" id="OXB29604.1"/>
    </source>
</evidence>
<reference evidence="2 3" key="1">
    <citation type="submission" date="2017-04" db="EMBL/GenBank/DDBJ databases">
        <title>Shigella flexneri 2a str. 301 Sequencing.</title>
        <authorList>
            <person name="Zhu Z."/>
        </authorList>
    </citation>
    <scope>NUCLEOTIDE SEQUENCE [LARGE SCALE GENOMIC DNA]</scope>
    <source>
        <strain evidence="2 3">301</strain>
    </source>
</reference>
<dbReference type="EMBL" id="NEDR01000001">
    <property type="protein sequence ID" value="OXB29604.1"/>
    <property type="molecule type" value="Genomic_DNA"/>
</dbReference>
<keyword evidence="1" id="KW-0472">Membrane</keyword>
<protein>
    <submittedName>
        <fullName evidence="2">Uncharacterized protein</fullName>
    </submittedName>
</protein>
<sequence length="56" mass="6714">MTFSRQPFVYVVIKSFWYGSASDILVLTRCFVSELTLLPLWLFYSVFILREYILLK</sequence>
<comment type="caution">
    <text evidence="2">The sequence shown here is derived from an EMBL/GenBank/DDBJ whole genome shotgun (WGS) entry which is preliminary data.</text>
</comment>
<organism evidence="2 3">
    <name type="scientific">Shigella flexneri 2a str. 301</name>
    <dbReference type="NCBI Taxonomy" id="198214"/>
    <lineage>
        <taxon>Bacteria</taxon>
        <taxon>Pseudomonadati</taxon>
        <taxon>Pseudomonadota</taxon>
        <taxon>Gammaproteobacteria</taxon>
        <taxon>Enterobacterales</taxon>
        <taxon>Enterobacteriaceae</taxon>
        <taxon>Shigella</taxon>
    </lineage>
</organism>
<feature type="transmembrane region" description="Helical" evidence="1">
    <location>
        <begin position="24"/>
        <end position="49"/>
    </location>
</feature>
<dbReference type="Proteomes" id="UP000198358">
    <property type="component" value="Unassembled WGS sequence"/>
</dbReference>
<name>A0AB36PJ42_SHIFL</name>
<gene>
    <name evidence="2" type="ORF">SF301_1783</name>
</gene>
<keyword evidence="1" id="KW-0812">Transmembrane</keyword>
<dbReference type="AlphaFoldDB" id="A0AB36PJ42"/>
<accession>A0AB36PJ42</accession>
<keyword evidence="1" id="KW-1133">Transmembrane helix</keyword>